<evidence type="ECO:0000256" key="3">
    <source>
        <dbReference type="ARBA" id="ARBA00022801"/>
    </source>
</evidence>
<dbReference type="EMBL" id="HBKR01032389">
    <property type="protein sequence ID" value="CAE2328932.1"/>
    <property type="molecule type" value="Transcribed_RNA"/>
</dbReference>
<dbReference type="InterPro" id="IPR017766">
    <property type="entry name" value="Sphingomyelinase/PLipase_C"/>
</dbReference>
<sequence>MLSTIQRVVTLGALLLHSGVYILVILTLTLLCVLQDYVSTANASVAGVLSSFLVLSLRHEYRHLLKIVHGSSTKKIAQKDVCVEPQTSNPPAVRLLTYNIFCRPVGVRNNEDDFKNERLNLFLQEMEMYDVIALQEIFELFNTRPKFLIQAAQKVGFRYSLRGTWPSFASRKFIDAGLLILSKYPIVKYDHHIFKNSAEVDQFAAKQIMYAGISIEGKILHCFTSHTQATYGNNEGGAPKSGNPIYEWGQYIIKGGSGDAKKVVVECDEARVGQLRESREFIDRVLQNGEVLGKDDIGVLMGDLNVDALNCPHEYSTLLQTLSEGSNYHVSNAFFDEHGFHPVTYGDVCPRTGKNLETTLTAPMDVGMKGSLDHMIVFRRKKEGGDREREHDESEDDEKEGKRNDFDSPYRVEDVKVEPFFVKDQQPITQISDHYGISATLTPIREDR</sequence>
<keyword evidence="5" id="KW-0472">Membrane</keyword>
<dbReference type="GO" id="GO:0005576">
    <property type="term" value="C:extracellular region"/>
    <property type="evidence" value="ECO:0007669"/>
    <property type="project" value="InterPro"/>
</dbReference>
<evidence type="ECO:0000256" key="5">
    <source>
        <dbReference type="SAM" id="Phobius"/>
    </source>
</evidence>
<dbReference type="InterPro" id="IPR038772">
    <property type="entry name" value="Sph/SMPD2-like"/>
</dbReference>
<feature type="compositionally biased region" description="Basic and acidic residues" evidence="4">
    <location>
        <begin position="399"/>
        <end position="411"/>
    </location>
</feature>
<evidence type="ECO:0000313" key="8">
    <source>
        <dbReference type="EMBL" id="CAE2328933.1"/>
    </source>
</evidence>
<dbReference type="InterPro" id="IPR036691">
    <property type="entry name" value="Endo/exonu/phosph_ase_sf"/>
</dbReference>
<dbReference type="EC" id="3.1.4.12" evidence="2"/>
<evidence type="ECO:0000256" key="2">
    <source>
        <dbReference type="ARBA" id="ARBA00012369"/>
    </source>
</evidence>
<dbReference type="GO" id="GO:0004767">
    <property type="term" value="F:sphingomyelin phosphodiesterase activity"/>
    <property type="evidence" value="ECO:0007669"/>
    <property type="project" value="UniProtKB-EC"/>
</dbReference>
<accession>A0A6U3CEY6</accession>
<keyword evidence="5" id="KW-0812">Transmembrane</keyword>
<feature type="region of interest" description="Disordered" evidence="4">
    <location>
        <begin position="379"/>
        <end position="411"/>
    </location>
</feature>
<reference evidence="7" key="1">
    <citation type="submission" date="2021-01" db="EMBL/GenBank/DDBJ databases">
        <authorList>
            <person name="Corre E."/>
            <person name="Pelletier E."/>
            <person name="Niang G."/>
            <person name="Scheremetjew M."/>
            <person name="Finn R."/>
            <person name="Kale V."/>
            <person name="Holt S."/>
            <person name="Cochrane G."/>
            <person name="Meng A."/>
            <person name="Brown T."/>
            <person name="Cohen L."/>
        </authorList>
    </citation>
    <scope>NUCLEOTIDE SEQUENCE</scope>
    <source>
        <strain evidence="7">SoJaBio B1-5/56/2</strain>
    </source>
</reference>
<comment type="similarity">
    <text evidence="1">Belongs to the neutral sphingomyelinase family.</text>
</comment>
<name>A0A6U3CEY6_9EUKA</name>
<dbReference type="GO" id="GO:0005737">
    <property type="term" value="C:cytoplasm"/>
    <property type="evidence" value="ECO:0007669"/>
    <property type="project" value="TreeGrafter"/>
</dbReference>
<dbReference type="Pfam" id="PF03372">
    <property type="entry name" value="Exo_endo_phos"/>
    <property type="match status" value="1"/>
</dbReference>
<keyword evidence="5" id="KW-1133">Transmembrane helix</keyword>
<organism evidence="7">
    <name type="scientific">Paramoeba aestuarina</name>
    <dbReference type="NCBI Taxonomy" id="180227"/>
    <lineage>
        <taxon>Eukaryota</taxon>
        <taxon>Amoebozoa</taxon>
        <taxon>Discosea</taxon>
        <taxon>Flabellinia</taxon>
        <taxon>Dactylopodida</taxon>
        <taxon>Paramoebidae</taxon>
        <taxon>Paramoeba</taxon>
    </lineage>
</organism>
<keyword evidence="3" id="KW-0378">Hydrolase</keyword>
<proteinExistence type="inferred from homology"/>
<gene>
    <name evidence="7" type="ORF">NAES01612_LOCUS21283</name>
    <name evidence="8" type="ORF">NAES01612_LOCUS21284</name>
</gene>
<evidence type="ECO:0000313" key="7">
    <source>
        <dbReference type="EMBL" id="CAE2328932.1"/>
    </source>
</evidence>
<dbReference type="InterPro" id="IPR005135">
    <property type="entry name" value="Endo/exonuclease/phosphatase"/>
</dbReference>
<dbReference type="CDD" id="cd09078">
    <property type="entry name" value="nSMase"/>
    <property type="match status" value="1"/>
</dbReference>
<dbReference type="Gene3D" id="3.60.10.10">
    <property type="entry name" value="Endonuclease/exonuclease/phosphatase"/>
    <property type="match status" value="1"/>
</dbReference>
<dbReference type="PANTHER" id="PTHR16320:SF1">
    <property type="entry name" value="SPHINGOMYELINASE DDB_G0288017"/>
    <property type="match status" value="1"/>
</dbReference>
<dbReference type="AlphaFoldDB" id="A0A6U3CEY6"/>
<feature type="domain" description="Endonuclease/exonuclease/phosphatase" evidence="6">
    <location>
        <begin position="96"/>
        <end position="307"/>
    </location>
</feature>
<feature type="transmembrane region" description="Helical" evidence="5">
    <location>
        <begin position="12"/>
        <end position="31"/>
    </location>
</feature>
<evidence type="ECO:0000256" key="4">
    <source>
        <dbReference type="SAM" id="MobiDB-lite"/>
    </source>
</evidence>
<evidence type="ECO:0000259" key="6">
    <source>
        <dbReference type="Pfam" id="PF03372"/>
    </source>
</evidence>
<dbReference type="SUPFAM" id="SSF56219">
    <property type="entry name" value="DNase I-like"/>
    <property type="match status" value="1"/>
</dbReference>
<protein>
    <recommendedName>
        <fullName evidence="2">sphingomyelin phosphodiesterase</fullName>
        <ecNumber evidence="2">3.1.4.12</ecNumber>
    </recommendedName>
</protein>
<dbReference type="EMBL" id="HBKR01032390">
    <property type="protein sequence ID" value="CAE2328933.1"/>
    <property type="molecule type" value="Transcribed_RNA"/>
</dbReference>
<feature type="compositionally biased region" description="Basic and acidic residues" evidence="4">
    <location>
        <begin position="383"/>
        <end position="392"/>
    </location>
</feature>
<evidence type="ECO:0000256" key="1">
    <source>
        <dbReference type="ARBA" id="ARBA00006335"/>
    </source>
</evidence>
<dbReference type="PANTHER" id="PTHR16320">
    <property type="entry name" value="SPHINGOMYELINASE FAMILY MEMBER"/>
    <property type="match status" value="1"/>
</dbReference>